<feature type="compositionally biased region" description="Low complexity" evidence="5">
    <location>
        <begin position="54"/>
        <end position="81"/>
    </location>
</feature>
<feature type="region of interest" description="Disordered" evidence="5">
    <location>
        <begin position="866"/>
        <end position="921"/>
    </location>
</feature>
<feature type="compositionally biased region" description="Polar residues" evidence="5">
    <location>
        <begin position="1"/>
        <end position="10"/>
    </location>
</feature>
<feature type="compositionally biased region" description="Low complexity" evidence="5">
    <location>
        <begin position="31"/>
        <end position="43"/>
    </location>
</feature>
<evidence type="ECO:0000256" key="3">
    <source>
        <dbReference type="ARBA" id="ARBA00022989"/>
    </source>
</evidence>
<dbReference type="GeneID" id="25472934"/>
<organism evidence="6 7">
    <name type="scientific">Eimeria necatrix</name>
    <dbReference type="NCBI Taxonomy" id="51315"/>
    <lineage>
        <taxon>Eukaryota</taxon>
        <taxon>Sar</taxon>
        <taxon>Alveolata</taxon>
        <taxon>Apicomplexa</taxon>
        <taxon>Conoidasida</taxon>
        <taxon>Coccidia</taxon>
        <taxon>Eucoccidiorida</taxon>
        <taxon>Eimeriorina</taxon>
        <taxon>Eimeriidae</taxon>
        <taxon>Eimeria</taxon>
    </lineage>
</organism>
<feature type="compositionally biased region" description="Acidic residues" evidence="5">
    <location>
        <begin position="1117"/>
        <end position="1126"/>
    </location>
</feature>
<dbReference type="VEuPathDB" id="ToxoDB:ENH_00027660"/>
<evidence type="ECO:0000256" key="1">
    <source>
        <dbReference type="ARBA" id="ARBA00004141"/>
    </source>
</evidence>
<dbReference type="PANTHER" id="PTHR21676:SF6">
    <property type="entry name" value="PROTEIN STUM"/>
    <property type="match status" value="1"/>
</dbReference>
<feature type="region of interest" description="Disordered" evidence="5">
    <location>
        <begin position="386"/>
        <end position="437"/>
    </location>
</feature>
<feature type="compositionally biased region" description="Polar residues" evidence="5">
    <location>
        <begin position="729"/>
        <end position="750"/>
    </location>
</feature>
<feature type="region of interest" description="Disordered" evidence="5">
    <location>
        <begin position="609"/>
        <end position="630"/>
    </location>
</feature>
<reference evidence="6" key="2">
    <citation type="submission" date="2013-10" db="EMBL/GenBank/DDBJ databases">
        <authorList>
            <person name="Aslett M."/>
        </authorList>
    </citation>
    <scope>NUCLEOTIDE SEQUENCE [LARGE SCALE GENOMIC DNA]</scope>
    <source>
        <strain evidence="6">Houghton</strain>
    </source>
</reference>
<feature type="region of interest" description="Disordered" evidence="5">
    <location>
        <begin position="673"/>
        <end position="771"/>
    </location>
</feature>
<evidence type="ECO:0000256" key="4">
    <source>
        <dbReference type="ARBA" id="ARBA00023136"/>
    </source>
</evidence>
<comment type="subcellular location">
    <subcellularLocation>
        <location evidence="1">Membrane</location>
        <topology evidence="1">Multi-pass membrane protein</topology>
    </subcellularLocation>
</comment>
<feature type="compositionally biased region" description="Polar residues" evidence="5">
    <location>
        <begin position="829"/>
        <end position="838"/>
    </location>
</feature>
<feature type="compositionally biased region" description="Low complexity" evidence="5">
    <location>
        <begin position="1272"/>
        <end position="1323"/>
    </location>
</feature>
<dbReference type="Proteomes" id="UP000030754">
    <property type="component" value="Unassembled WGS sequence"/>
</dbReference>
<keyword evidence="3" id="KW-1133">Transmembrane helix</keyword>
<evidence type="ECO:0000313" key="7">
    <source>
        <dbReference type="Proteomes" id="UP000030754"/>
    </source>
</evidence>
<feature type="compositionally biased region" description="Low complexity" evidence="5">
    <location>
        <begin position="129"/>
        <end position="141"/>
    </location>
</feature>
<feature type="region of interest" description="Disordered" evidence="5">
    <location>
        <begin position="1"/>
        <end position="371"/>
    </location>
</feature>
<feature type="compositionally biased region" description="Polar residues" evidence="5">
    <location>
        <begin position="789"/>
        <end position="799"/>
    </location>
</feature>
<evidence type="ECO:0000313" key="6">
    <source>
        <dbReference type="EMBL" id="CDJ66932.1"/>
    </source>
</evidence>
<accession>U6MRT9</accession>
<dbReference type="InterPro" id="IPR026673">
    <property type="entry name" value="SPEC3/Stum"/>
</dbReference>
<evidence type="ECO:0000256" key="5">
    <source>
        <dbReference type="SAM" id="MobiDB-lite"/>
    </source>
</evidence>
<dbReference type="OrthoDB" id="348617at2759"/>
<feature type="compositionally biased region" description="Low complexity" evidence="5">
    <location>
        <begin position="293"/>
        <end position="313"/>
    </location>
</feature>
<protein>
    <submittedName>
        <fullName evidence="6">Uncharacterized protein</fullName>
    </submittedName>
</protein>
<proteinExistence type="predicted"/>
<keyword evidence="2" id="KW-0812">Transmembrane</keyword>
<feature type="compositionally biased region" description="Low complexity" evidence="5">
    <location>
        <begin position="1247"/>
        <end position="1263"/>
    </location>
</feature>
<feature type="compositionally biased region" description="Low complexity" evidence="5">
    <location>
        <begin position="751"/>
        <end position="761"/>
    </location>
</feature>
<sequence>MVGRGSSVSSLPREASPAAQSSRRGTFCGTSSSSKRSSNNSSNACGDDGPKSMGAPPKGARLLPGGPRRGPPRGCRAGAPLKPLNPLKVRRANSNSNSNSSKTSSSSSLAALNTAADLSSESTEPPQEPQQQQPLQQQQQQRKTRLLPPASPAGSIREASRGKEPCSNSTSPQMDVDGEGGPPRAPVGTSPIRRVSTQRRTKQQRGPSGAALPSPGGPTAAVRRPSNRRRKTAQSNRASNAAAATEQQQQQEEQQQQQQQQQRQVKTPNSRRRATTPVRQGPAKADCADCPTSSSKRSSSSSMISSSSSSSSDSEYDEDNHKGPQRHSRPKALSPLLSRTSTESLALLQQQQQPLGSPLSTGAAATNSSSSSSAAVLVRGALIAPLTPAGSPLREGLGPRRKAASLLQLAEASPIATQQPLQQQQQQGSEGPEVGAACLPPAAAATPAAASADNDDDLVLLQHEEAPKKEAEAAPKESSAVTDKLLPDAVAVLRVAAAAAAAAADIDDDSCCIAVTREPIRIGGSHWKGSFPPNCPQCGCPREALVSAEEDPRGPPGAFRLLLTFRDTEPNESQYLSHLSFINLSKSPSSAPHSCSLLLQVHFISQQQQQQKREKQQQEQQQQKKQKHELQEDFPNARLEPQEQRQQQEQVQPSGGAVVSLLRSFIKPFVRASNEQQQTKPEKQHQQKEEEQQQEKEQQQQTDQQQAKQQQQLQDEAEDVDKDIWFDAQASQQPSGGVSSTELQQPEPGNSSSSCSSTGSSVETEPADVTSEGKQVLLQLIEVKECQRPQKSQDVTSPGSPLLRPLDLRSGVEGPRSPLSLLRRRPQGVLSQPLSLRASQGPPLSPLRHSQTAAGQLLLSASQEAFTHGGSEERGPLGSSRGAIGGPRGACSLIEGSPVRLQPLGPLEGRRGPSKGPMRTPAAAPEFELEVAAEAVVSWNAGISEVQKLIREFLNRRFGEGHGAQFELLPAPRPAGGDGGPSGLRWGAPQGTLSAHWVFELPAVEGPSVPLAADFVRLGASLGPGDPENGSQNCDGGGLLRSALAAYFKVKGAQPRAAFSAVPLPPAAASAATAAEAPAAAAASAAPAAPTATVSVEIDPHVSEAFETLRRPSEVFEISDDEESLPDDGSSPLRPSVDPGAVDASLGGLPGNPGVPKASQKGPPQAASMTSEAVIQELPREAPGEPEAVPESVPQAALGSSGTPSAPLEGPPQTAPAAAGSPCEGPQGISELEENQSSLLESEKPNQSQSKVPGQQQGGVSSQERSAERCVASAGATPATEAATAAEKAAAASDAAGDPASEAAAASEPAATAARAAASAEGEQSVSLDEDNLRSTPKRLLNSLS</sequence>
<feature type="compositionally biased region" description="Polar residues" evidence="5">
    <location>
        <begin position="18"/>
        <end position="30"/>
    </location>
</feature>
<feature type="compositionally biased region" description="Low complexity" evidence="5">
    <location>
        <begin position="699"/>
        <end position="714"/>
    </location>
</feature>
<keyword evidence="7" id="KW-1185">Reference proteome</keyword>
<dbReference type="RefSeq" id="XP_013435399.1">
    <property type="nucleotide sequence ID" value="XM_013579945.1"/>
</dbReference>
<feature type="region of interest" description="Disordered" evidence="5">
    <location>
        <begin position="1113"/>
        <end position="1345"/>
    </location>
</feature>
<feature type="region of interest" description="Disordered" evidence="5">
    <location>
        <begin position="787"/>
        <end position="851"/>
    </location>
</feature>
<reference evidence="6" key="1">
    <citation type="submission" date="2013-10" db="EMBL/GenBank/DDBJ databases">
        <title>Genomic analysis of the causative agents of coccidiosis in chickens.</title>
        <authorList>
            <person name="Reid A.J."/>
            <person name="Blake D."/>
            <person name="Billington K."/>
            <person name="Browne H."/>
            <person name="Dunn M."/>
            <person name="Hung S."/>
            <person name="Kawahara F."/>
            <person name="Miranda-Saavedra D."/>
            <person name="Mourier T."/>
            <person name="Nagra H."/>
            <person name="Otto T.D."/>
            <person name="Rawlings N."/>
            <person name="Sanchez A."/>
            <person name="Sanders M."/>
            <person name="Subramaniam C."/>
            <person name="Tay Y."/>
            <person name="Dear P."/>
            <person name="Doerig C."/>
            <person name="Gruber A."/>
            <person name="Parkinson J."/>
            <person name="Shirley M."/>
            <person name="Wan K.L."/>
            <person name="Berriman M."/>
            <person name="Tomley F."/>
            <person name="Pain A."/>
        </authorList>
    </citation>
    <scope>NUCLEOTIDE SEQUENCE [LARGE SCALE GENOMIC DNA]</scope>
    <source>
        <strain evidence="6">Houghton</strain>
    </source>
</reference>
<dbReference type="GO" id="GO:0016020">
    <property type="term" value="C:membrane"/>
    <property type="evidence" value="ECO:0007669"/>
    <property type="project" value="UniProtKB-SubCell"/>
</dbReference>
<name>U6MRT9_9EIME</name>
<feature type="compositionally biased region" description="Low complexity" evidence="5">
    <location>
        <begin position="206"/>
        <end position="221"/>
    </location>
</feature>
<keyword evidence="4" id="KW-0472">Membrane</keyword>
<dbReference type="PANTHER" id="PTHR21676">
    <property type="entry name" value="PROTEIN STUM"/>
    <property type="match status" value="1"/>
</dbReference>
<feature type="compositionally biased region" description="Low complexity" evidence="5">
    <location>
        <begin position="233"/>
        <end position="264"/>
    </location>
</feature>
<feature type="compositionally biased region" description="Low complexity" evidence="5">
    <location>
        <begin position="344"/>
        <end position="371"/>
    </location>
</feature>
<dbReference type="EMBL" id="HG723898">
    <property type="protein sequence ID" value="CDJ66932.1"/>
    <property type="molecule type" value="Genomic_DNA"/>
</dbReference>
<feature type="compositionally biased region" description="Low complexity" evidence="5">
    <location>
        <begin position="418"/>
        <end position="427"/>
    </location>
</feature>
<feature type="compositionally biased region" description="Basic and acidic residues" evidence="5">
    <location>
        <begin position="680"/>
        <end position="698"/>
    </location>
</feature>
<evidence type="ECO:0000256" key="2">
    <source>
        <dbReference type="ARBA" id="ARBA00022692"/>
    </source>
</evidence>
<feature type="compositionally biased region" description="Low complexity" evidence="5">
    <location>
        <begin position="92"/>
        <end position="120"/>
    </location>
</feature>
<gene>
    <name evidence="6" type="ORF">ENH_00027660</name>
</gene>